<protein>
    <submittedName>
        <fullName evidence="2">Uncharacterized protein</fullName>
    </submittedName>
</protein>
<comment type="caution">
    <text evidence="2">The sequence shown here is derived from an EMBL/GenBank/DDBJ whole genome shotgun (WGS) entry which is preliminary data.</text>
</comment>
<dbReference type="AlphaFoldDB" id="A0A3N6N439"/>
<gene>
    <name evidence="2" type="ORF">EA472_04070</name>
</gene>
<organism evidence="2 3">
    <name type="scientific">Natrarchaeobius chitinivorans</name>
    <dbReference type="NCBI Taxonomy" id="1679083"/>
    <lineage>
        <taxon>Archaea</taxon>
        <taxon>Methanobacteriati</taxon>
        <taxon>Methanobacteriota</taxon>
        <taxon>Stenosarchaea group</taxon>
        <taxon>Halobacteria</taxon>
        <taxon>Halobacteriales</taxon>
        <taxon>Natrialbaceae</taxon>
        <taxon>Natrarchaeobius</taxon>
    </lineage>
</organism>
<name>A0A3N6N439_NATCH</name>
<dbReference type="EMBL" id="REFZ01000002">
    <property type="protein sequence ID" value="RQH02487.1"/>
    <property type="molecule type" value="Genomic_DNA"/>
</dbReference>
<dbReference type="Proteomes" id="UP000281431">
    <property type="component" value="Unassembled WGS sequence"/>
</dbReference>
<keyword evidence="3" id="KW-1185">Reference proteome</keyword>
<evidence type="ECO:0000256" key="1">
    <source>
        <dbReference type="SAM" id="MobiDB-lite"/>
    </source>
</evidence>
<reference evidence="2 3" key="1">
    <citation type="submission" date="2018-10" db="EMBL/GenBank/DDBJ databases">
        <title>Natrarchaeobius chitinivorans gen. nov., sp. nov., and Natrarchaeobius haloalkaliphilus sp. nov., alkaliphilic, chitin-utilizing haloarchaea from hypersaline alkaline lakes.</title>
        <authorList>
            <person name="Sorokin D.Y."/>
            <person name="Elcheninov A.G."/>
            <person name="Kostrikina N.A."/>
            <person name="Bale N.J."/>
            <person name="Sinninghe Damste J.S."/>
            <person name="Khijniak T.V."/>
            <person name="Kublanov I.V."/>
            <person name="Toshchakov S.V."/>
        </authorList>
    </citation>
    <scope>NUCLEOTIDE SEQUENCE [LARGE SCALE GENOMIC DNA]</scope>
    <source>
        <strain evidence="2 3">AArcht7</strain>
    </source>
</reference>
<evidence type="ECO:0000313" key="3">
    <source>
        <dbReference type="Proteomes" id="UP000281431"/>
    </source>
</evidence>
<proteinExistence type="predicted"/>
<evidence type="ECO:0000313" key="2">
    <source>
        <dbReference type="EMBL" id="RQH02487.1"/>
    </source>
</evidence>
<feature type="region of interest" description="Disordered" evidence="1">
    <location>
        <begin position="1"/>
        <end position="67"/>
    </location>
</feature>
<accession>A0A3N6N439</accession>
<sequence>MRPIERVTTGAVARGIGSRDDDRLRTDGTVLDEASERNSSSEGIGAFGSDRPSRRVSNRPQHVYEFR</sequence>
<feature type="compositionally biased region" description="Basic and acidic residues" evidence="1">
    <location>
        <begin position="17"/>
        <end position="26"/>
    </location>
</feature>